<evidence type="ECO:0000313" key="2">
    <source>
        <dbReference type="EMBL" id="EIE99746.1"/>
    </source>
</evidence>
<feature type="compositionally biased region" description="Basic and acidic residues" evidence="1">
    <location>
        <begin position="1"/>
        <end position="118"/>
    </location>
</feature>
<dbReference type="HOGENOM" id="CLU_026634_3_0_11"/>
<evidence type="ECO:0000313" key="3">
    <source>
        <dbReference type="Proteomes" id="UP000005087"/>
    </source>
</evidence>
<organism evidence="2 3">
    <name type="scientific">Saccharomonospora glauca K62</name>
    <dbReference type="NCBI Taxonomy" id="928724"/>
    <lineage>
        <taxon>Bacteria</taxon>
        <taxon>Bacillati</taxon>
        <taxon>Actinomycetota</taxon>
        <taxon>Actinomycetes</taxon>
        <taxon>Pseudonocardiales</taxon>
        <taxon>Pseudonocardiaceae</taxon>
        <taxon>Saccharomonospora</taxon>
    </lineage>
</organism>
<evidence type="ECO:0008006" key="4">
    <source>
        <dbReference type="Google" id="ProtNLM"/>
    </source>
</evidence>
<feature type="region of interest" description="Disordered" evidence="1">
    <location>
        <begin position="1"/>
        <end position="129"/>
    </location>
</feature>
<dbReference type="EMBL" id="CM001484">
    <property type="protein sequence ID" value="EIE99746.1"/>
    <property type="molecule type" value="Genomic_DNA"/>
</dbReference>
<dbReference type="Proteomes" id="UP000005087">
    <property type="component" value="Chromosome"/>
</dbReference>
<dbReference type="AlphaFoldDB" id="I1D472"/>
<accession>I1D472</accession>
<dbReference type="STRING" id="928724.SacglDRAFT_02861"/>
<name>I1D472_9PSEU</name>
<dbReference type="eggNOG" id="COG0457">
    <property type="taxonomic scope" value="Bacteria"/>
</dbReference>
<reference evidence="3" key="2">
    <citation type="submission" date="2012-01" db="EMBL/GenBank/DDBJ databases">
        <title>Noncontiguous Finished sequence of chromosome of Saccharomonospora glauca K62.</title>
        <authorList>
            <consortium name="US DOE Joint Genome Institute"/>
            <person name="Lucas S."/>
            <person name="Han J."/>
            <person name="Lapidus A."/>
            <person name="Cheng J.-F."/>
            <person name="Goodwin L."/>
            <person name="Pitluck S."/>
            <person name="Peters L."/>
            <person name="Mikhailova N."/>
            <person name="Held B."/>
            <person name="Detter J.C."/>
            <person name="Han C."/>
            <person name="Tapia R."/>
            <person name="Land M."/>
            <person name="Hauser L."/>
            <person name="Kyrpides N."/>
            <person name="Ivanova N."/>
            <person name="Pagani I."/>
            <person name="Brambilla E.-M."/>
            <person name="Klenk H.-P."/>
            <person name="Woyke T."/>
        </authorList>
    </citation>
    <scope>NUCLEOTIDE SEQUENCE [LARGE SCALE GENOMIC DNA]</scope>
    <source>
        <strain evidence="3">K62</strain>
    </source>
</reference>
<proteinExistence type="predicted"/>
<dbReference type="Gene3D" id="1.25.40.10">
    <property type="entry name" value="Tetratricopeptide repeat domain"/>
    <property type="match status" value="1"/>
</dbReference>
<gene>
    <name evidence="2" type="ORF">SacglDRAFT_02861</name>
</gene>
<reference evidence="2 3" key="1">
    <citation type="submission" date="2011-09" db="EMBL/GenBank/DDBJ databases">
        <authorList>
            <consortium name="US DOE Joint Genome Institute (JGI-PGF)"/>
            <person name="Lucas S."/>
            <person name="Han J."/>
            <person name="Lapidus A."/>
            <person name="Cheng J.-F."/>
            <person name="Goodwin L."/>
            <person name="Pitluck S."/>
            <person name="Peters L."/>
            <person name="Land M.L."/>
            <person name="Hauser L."/>
            <person name="Brambilla E."/>
            <person name="Klenk H.-P."/>
            <person name="Woyke T.J."/>
        </authorList>
    </citation>
    <scope>NUCLEOTIDE SEQUENCE [LARGE SCALE GENOMIC DNA]</scope>
    <source>
        <strain evidence="2 3">K62</strain>
    </source>
</reference>
<keyword evidence="3" id="KW-1185">Reference proteome</keyword>
<sequence length="357" mass="40404">MSENGPRGKGDDRRSGRPDRRDHGSREGNKKFGERRGAPGRNGKFERDRRGRDGRDRDSFERRGARRQYDDRPGRKRDERRDDFRRGDRRSFDRRDERRGPDKRRDERGQRSAQDRPSRNGGTRPPKRDDVAARELLSAPELPDSVSFSDLDIEARRELRSLPKDLAERVGRHLVAAGMLLDEDPEAALAHARYAKAKASRIAVVREAVGLAAYHAGEWAEALSELRAVRRMTRTDIHVAVIADAERALGRPERALDVAKETDTSALPKEIEVELRIVAAGARRDLGQLDAAVVSLQGTDLDPRRREPWSHRLFYAYADNLAAAGRTEEAVRWFLHAAEADLEEETDAAERAAELTS</sequence>
<evidence type="ECO:0000256" key="1">
    <source>
        <dbReference type="SAM" id="MobiDB-lite"/>
    </source>
</evidence>
<dbReference type="InterPro" id="IPR011990">
    <property type="entry name" value="TPR-like_helical_dom_sf"/>
</dbReference>
<protein>
    <recommendedName>
        <fullName evidence="4">Tetratrico peptide repeat group 5 domain-containing protein</fullName>
    </recommendedName>
</protein>